<feature type="region of interest" description="Disordered" evidence="5">
    <location>
        <begin position="53"/>
        <end position="73"/>
    </location>
</feature>
<dbReference type="PANTHER" id="PTHR23501">
    <property type="entry name" value="MAJOR FACILITATOR SUPERFAMILY"/>
    <property type="match status" value="1"/>
</dbReference>
<name>A0A8H4RF94_9HELO</name>
<accession>A0A8H4RF94</accession>
<gene>
    <name evidence="7" type="ORF">G7Y89_g10354</name>
</gene>
<dbReference type="AlphaFoldDB" id="A0A8H4RF94"/>
<evidence type="ECO:0000256" key="5">
    <source>
        <dbReference type="SAM" id="MobiDB-lite"/>
    </source>
</evidence>
<dbReference type="EMBL" id="JAAMPI010000909">
    <property type="protein sequence ID" value="KAF4627798.1"/>
    <property type="molecule type" value="Genomic_DNA"/>
</dbReference>
<evidence type="ECO:0000256" key="6">
    <source>
        <dbReference type="SAM" id="Phobius"/>
    </source>
</evidence>
<dbReference type="GO" id="GO:0005886">
    <property type="term" value="C:plasma membrane"/>
    <property type="evidence" value="ECO:0007669"/>
    <property type="project" value="TreeGrafter"/>
</dbReference>
<evidence type="ECO:0000256" key="1">
    <source>
        <dbReference type="ARBA" id="ARBA00004141"/>
    </source>
</evidence>
<evidence type="ECO:0000256" key="4">
    <source>
        <dbReference type="ARBA" id="ARBA00023136"/>
    </source>
</evidence>
<evidence type="ECO:0000313" key="8">
    <source>
        <dbReference type="Proteomes" id="UP000566819"/>
    </source>
</evidence>
<dbReference type="PANTHER" id="PTHR23501:SF198">
    <property type="entry name" value="AZOLE RESISTANCE PROTEIN 1-RELATED"/>
    <property type="match status" value="1"/>
</dbReference>
<sequence length="1029" mass="111038">MVLAVDALGTSVNRDCIDAMATGLFRRASRIDCPCERHNFDVPFEEMTTITERQSTTRQSSRNEAARLAGEVPSPPNELYGILRENAALSAKQQAVISKTAIPNVEDKPPLGTRNPYLPLLKRSSSLTSTISSGASTLARDIWSGLFHTPPSTRTSGSSTFSTIPETPIENSREDSIPQRPDRITPAPPINATSSTAGKNTIEHVSMTEEPPGQQLASTEPETSNEKSSKDLFPQRPDQITPAPSINATSSTVGKNTIEYASVAKEPPGQKLASAEPLKPYKVVQFGKRCYVCTEMPIPLETTRMWNESIKKLVEDVLHASSAAKADSETAMTLELYMANTTSKNLRPSILITCCSSKMKKQIRSVLGEKRWLKKSGFQYIVQVDKSFGYRTDDSGVEPFTLEIQARIPISPETFCGVEARIAPGTNEDDNPSIVKFTIGGMISIDGTLCYLAAAHPFAPASRPATVSSEASSEEDDSDGSLPTTSRSSSGTVINHTSNGNRGKGQTGEALPAPFPETFTETWPKLPYREISHGGVLAITRFRPGAENLDWALLIASNTPALPIPGEHKATPLLPDIITSTELTPGPVLVAAGSGLRRGNLNTSAASIFLRGSIHNVKQITLESSLPYGDSGSWVISENRLCGIIIAGRDHLPWAYMLPIEEVFLDIEKTCGFFPIINGGHEISDAQHLIPTEAYDYSQVETGTGSLAGPEERLSDVIHSAPIREIITENEKTQYSETPPNNLPGRVHPSVLHVFGLMLWIFLDDSGTSTAIPKITDHFNSLDDIGWYSSATTTFYSRFCFLNLLVGSMIATVAAGLMTLLTPEIDNSAQKAYAIGICVLLGTGVGLGFPIPFLAARLSHDRQFSQLVRLVTFPAGFGAIFLSVAQSIFVNTLASNLNDAVDNNITTKFLLDAGITNLPGMFPPDQQEAVLGAYNASLRNVFYLATGLFGVSIFGGLGMINVCRMWLEGTEAADEIQTRRPVSPLGAPEMGYGPLPLAPELNVGGIDRPTVISFPRELPGPRSVDGRLD</sequence>
<organism evidence="7 8">
    <name type="scientific">Cudoniella acicularis</name>
    <dbReference type="NCBI Taxonomy" id="354080"/>
    <lineage>
        <taxon>Eukaryota</taxon>
        <taxon>Fungi</taxon>
        <taxon>Dikarya</taxon>
        <taxon>Ascomycota</taxon>
        <taxon>Pezizomycotina</taxon>
        <taxon>Leotiomycetes</taxon>
        <taxon>Helotiales</taxon>
        <taxon>Tricladiaceae</taxon>
        <taxon>Cudoniella</taxon>
    </lineage>
</organism>
<feature type="transmembrane region" description="Helical" evidence="6">
    <location>
        <begin position="747"/>
        <end position="763"/>
    </location>
</feature>
<keyword evidence="8" id="KW-1185">Reference proteome</keyword>
<evidence type="ECO:0000256" key="3">
    <source>
        <dbReference type="ARBA" id="ARBA00022989"/>
    </source>
</evidence>
<feature type="transmembrane region" description="Helical" evidence="6">
    <location>
        <begin position="941"/>
        <end position="960"/>
    </location>
</feature>
<feature type="region of interest" description="Disordered" evidence="5">
    <location>
        <begin position="148"/>
        <end position="252"/>
    </location>
</feature>
<comment type="caution">
    <text evidence="7">The sequence shown here is derived from an EMBL/GenBank/DDBJ whole genome shotgun (WGS) entry which is preliminary data.</text>
</comment>
<keyword evidence="2 6" id="KW-0812">Transmembrane</keyword>
<proteinExistence type="predicted"/>
<feature type="transmembrane region" description="Helical" evidence="6">
    <location>
        <begin position="799"/>
        <end position="821"/>
    </location>
</feature>
<dbReference type="OrthoDB" id="4395072at2759"/>
<feature type="transmembrane region" description="Helical" evidence="6">
    <location>
        <begin position="867"/>
        <end position="889"/>
    </location>
</feature>
<reference evidence="7 8" key="1">
    <citation type="submission" date="2020-03" db="EMBL/GenBank/DDBJ databases">
        <title>Draft Genome Sequence of Cudoniella acicularis.</title>
        <authorList>
            <person name="Buettner E."/>
            <person name="Kellner H."/>
        </authorList>
    </citation>
    <scope>NUCLEOTIDE SEQUENCE [LARGE SCALE GENOMIC DNA]</scope>
    <source>
        <strain evidence="7 8">DSM 108380</strain>
    </source>
</reference>
<feature type="compositionally biased region" description="Low complexity" evidence="5">
    <location>
        <begin position="149"/>
        <end position="163"/>
    </location>
</feature>
<comment type="subcellular location">
    <subcellularLocation>
        <location evidence="1">Membrane</location>
        <topology evidence="1">Multi-pass membrane protein</topology>
    </subcellularLocation>
</comment>
<dbReference type="Proteomes" id="UP000566819">
    <property type="component" value="Unassembled WGS sequence"/>
</dbReference>
<dbReference type="GO" id="GO:0022857">
    <property type="term" value="F:transmembrane transporter activity"/>
    <property type="evidence" value="ECO:0007669"/>
    <property type="project" value="TreeGrafter"/>
</dbReference>
<evidence type="ECO:0000313" key="7">
    <source>
        <dbReference type="EMBL" id="KAF4627798.1"/>
    </source>
</evidence>
<feature type="compositionally biased region" description="Polar residues" evidence="5">
    <location>
        <begin position="482"/>
        <end position="501"/>
    </location>
</feature>
<feature type="region of interest" description="Disordered" evidence="5">
    <location>
        <begin position="463"/>
        <end position="518"/>
    </location>
</feature>
<protein>
    <submittedName>
        <fullName evidence="7">Uncharacterized protein</fullName>
    </submittedName>
</protein>
<evidence type="ECO:0000256" key="2">
    <source>
        <dbReference type="ARBA" id="ARBA00022692"/>
    </source>
</evidence>
<keyword evidence="4 6" id="KW-0472">Membrane</keyword>
<feature type="compositionally biased region" description="Polar residues" evidence="5">
    <location>
        <begin position="242"/>
        <end position="252"/>
    </location>
</feature>
<feature type="transmembrane region" description="Helical" evidence="6">
    <location>
        <begin position="833"/>
        <end position="855"/>
    </location>
</feature>
<feature type="compositionally biased region" description="Basic and acidic residues" evidence="5">
    <location>
        <begin position="171"/>
        <end position="183"/>
    </location>
</feature>
<keyword evidence="3 6" id="KW-1133">Transmembrane helix</keyword>
<feature type="compositionally biased region" description="Polar residues" evidence="5">
    <location>
        <begin position="53"/>
        <end position="63"/>
    </location>
</feature>